<keyword evidence="3" id="KW-1185">Reference proteome</keyword>
<evidence type="ECO:0000313" key="2">
    <source>
        <dbReference type="EMBL" id="SDM22001.1"/>
    </source>
</evidence>
<reference evidence="3" key="1">
    <citation type="submission" date="2016-10" db="EMBL/GenBank/DDBJ databases">
        <authorList>
            <person name="Varghese N."/>
            <person name="Submissions S."/>
        </authorList>
    </citation>
    <scope>NUCLEOTIDE SEQUENCE [LARGE SCALE GENOMIC DNA]</scope>
    <source>
        <strain evidence="3">CGMCC 1.10119</strain>
    </source>
</reference>
<dbReference type="GO" id="GO:0051536">
    <property type="term" value="F:iron-sulfur cluster binding"/>
    <property type="evidence" value="ECO:0007669"/>
    <property type="project" value="InterPro"/>
</dbReference>
<dbReference type="OrthoDB" id="31557at2157"/>
<evidence type="ECO:0000313" key="3">
    <source>
        <dbReference type="Proteomes" id="UP000199451"/>
    </source>
</evidence>
<gene>
    <name evidence="2" type="ORF">SAMN04487949_1319</name>
</gene>
<dbReference type="AlphaFoldDB" id="A0A1G9RFQ7"/>
<dbReference type="SUPFAM" id="SSF54292">
    <property type="entry name" value="2Fe-2S ferredoxin-like"/>
    <property type="match status" value="1"/>
</dbReference>
<dbReference type="RefSeq" id="WP_089695292.1">
    <property type="nucleotide sequence ID" value="NZ_FNHL01000001.1"/>
</dbReference>
<dbReference type="Proteomes" id="UP000199451">
    <property type="component" value="Unassembled WGS sequence"/>
</dbReference>
<dbReference type="InterPro" id="IPR036010">
    <property type="entry name" value="2Fe-2S_ferredoxin-like_sf"/>
</dbReference>
<dbReference type="STRING" id="660521.SAMN04487949_1319"/>
<accession>A0A1G9RFQ7</accession>
<dbReference type="CDD" id="cd00207">
    <property type="entry name" value="fer2"/>
    <property type="match status" value="1"/>
</dbReference>
<dbReference type="InterPro" id="IPR001041">
    <property type="entry name" value="2Fe-2S_ferredoxin-type"/>
</dbReference>
<name>A0A1G9RFQ7_9EURY</name>
<dbReference type="EMBL" id="FNHL01000001">
    <property type="protein sequence ID" value="SDM22001.1"/>
    <property type="molecule type" value="Genomic_DNA"/>
</dbReference>
<feature type="domain" description="2Fe-2S ferredoxin-type" evidence="1">
    <location>
        <begin position="2"/>
        <end position="105"/>
    </location>
</feature>
<proteinExistence type="predicted"/>
<dbReference type="PROSITE" id="PS51085">
    <property type="entry name" value="2FE2S_FER_2"/>
    <property type="match status" value="1"/>
</dbReference>
<dbReference type="Gene3D" id="3.10.20.30">
    <property type="match status" value="1"/>
</dbReference>
<organism evidence="2 3">
    <name type="scientific">Halogranum gelatinilyticum</name>
    <dbReference type="NCBI Taxonomy" id="660521"/>
    <lineage>
        <taxon>Archaea</taxon>
        <taxon>Methanobacteriati</taxon>
        <taxon>Methanobacteriota</taxon>
        <taxon>Stenosarchaea group</taxon>
        <taxon>Halobacteria</taxon>
        <taxon>Halobacteriales</taxon>
        <taxon>Haloferacaceae</taxon>
    </lineage>
</organism>
<protein>
    <submittedName>
        <fullName evidence="2">Ferredoxin</fullName>
    </submittedName>
</protein>
<dbReference type="InterPro" id="IPR012675">
    <property type="entry name" value="Beta-grasp_dom_sf"/>
</dbReference>
<sequence>MPTVAFEGARIDCAEGAILRDVLRAAGHSPYNGRAETLNCRGLGSCGTCAVAITARGDGGPPVSEPTLRECARLSFPPHSPEDGLRLACQTRVYGDVIVEKYPGFWGHKVDE</sequence>
<evidence type="ECO:0000259" key="1">
    <source>
        <dbReference type="PROSITE" id="PS51085"/>
    </source>
</evidence>